<proteinExistence type="predicted"/>
<feature type="transmembrane region" description="Helical" evidence="2">
    <location>
        <begin position="438"/>
        <end position="455"/>
    </location>
</feature>
<evidence type="ECO:0000313" key="3">
    <source>
        <dbReference type="EMBL" id="KAG7172266.1"/>
    </source>
</evidence>
<keyword evidence="2" id="KW-0812">Transmembrane</keyword>
<dbReference type="OrthoDB" id="6354475at2759"/>
<keyword evidence="4" id="KW-1185">Reference proteome</keyword>
<reference evidence="3" key="1">
    <citation type="journal article" date="2021" name="Sci. Adv.">
        <title>The American lobster genome reveals insights on longevity, neural, and immune adaptations.</title>
        <authorList>
            <person name="Polinski J.M."/>
            <person name="Zimin A.V."/>
            <person name="Clark K.F."/>
            <person name="Kohn A.B."/>
            <person name="Sadowski N."/>
            <person name="Timp W."/>
            <person name="Ptitsyn A."/>
            <person name="Khanna P."/>
            <person name="Romanova D.Y."/>
            <person name="Williams P."/>
            <person name="Greenwood S.J."/>
            <person name="Moroz L.L."/>
            <person name="Walt D.R."/>
            <person name="Bodnar A.G."/>
        </authorList>
    </citation>
    <scope>NUCLEOTIDE SEQUENCE</scope>
    <source>
        <strain evidence="3">GMGI-L3</strain>
    </source>
</reference>
<feature type="region of interest" description="Disordered" evidence="1">
    <location>
        <begin position="1"/>
        <end position="146"/>
    </location>
</feature>
<feature type="transmembrane region" description="Helical" evidence="2">
    <location>
        <begin position="460"/>
        <end position="481"/>
    </location>
</feature>
<protein>
    <submittedName>
        <fullName evidence="3">Uncharacterized protein</fullName>
    </submittedName>
</protein>
<evidence type="ECO:0000256" key="2">
    <source>
        <dbReference type="SAM" id="Phobius"/>
    </source>
</evidence>
<feature type="compositionally biased region" description="Polar residues" evidence="1">
    <location>
        <begin position="1"/>
        <end position="31"/>
    </location>
</feature>
<evidence type="ECO:0000256" key="1">
    <source>
        <dbReference type="SAM" id="MobiDB-lite"/>
    </source>
</evidence>
<accession>A0A8J5N320</accession>
<dbReference type="Proteomes" id="UP000747542">
    <property type="component" value="Unassembled WGS sequence"/>
</dbReference>
<feature type="compositionally biased region" description="Low complexity" evidence="1">
    <location>
        <begin position="104"/>
        <end position="124"/>
    </location>
</feature>
<evidence type="ECO:0000313" key="4">
    <source>
        <dbReference type="Proteomes" id="UP000747542"/>
    </source>
</evidence>
<feature type="compositionally biased region" description="Low complexity" evidence="1">
    <location>
        <begin position="303"/>
        <end position="323"/>
    </location>
</feature>
<sequence>MDTTGHYTPEHSIQTEDSSSTVPDHTTNTAGDDTRRPQEYSAYEELVHEEPKDSSLGLSKQMGFTYKDPETEDLDENVAGTRRTETHTATTMRSSLGPYESYVLKGASSGSSSSSLRSLKNNSLTHLSRENPSENSSVPHPEYLPEETRTLPSDLILCVETPVDASGNESSVDDERDLDSPDHPEITDSAEGDQGSYNGRRTALTLYIQRQNLSKHACCHRSYLTQNGPPCYLCSMSDIPPKYKREKPGWQKTKEKFAGMFQSLATLDFSHRTRDSPSPPDIEGNTVTFTLSNEILTQDVNNSTSDPYVTSSSSSSPEVLSVSAGEEGRSASIDDIPRVHHQARVSHQQSYQNRSYVLSSLGGDLDVVHYSETAPTIPTQHSLSHLDLVPPPYTPPTPGSLISGLSQQQQQQLQQDVRTVSEVNGRSCICPRNLQHNMIYSALLASVTAVAVFGYDQSFVILVCAIIFFTIFCFMPLIFLLENLLRWKTEVLLRNAMGQPTSETLVNPAFSIPIR</sequence>
<keyword evidence="2" id="KW-0472">Membrane</keyword>
<dbReference type="EMBL" id="JAHLQT010011563">
    <property type="protein sequence ID" value="KAG7172266.1"/>
    <property type="molecule type" value="Genomic_DNA"/>
</dbReference>
<feature type="region of interest" description="Disordered" evidence="1">
    <location>
        <begin position="300"/>
        <end position="329"/>
    </location>
</feature>
<dbReference type="AlphaFoldDB" id="A0A8J5N320"/>
<keyword evidence="2" id="KW-1133">Transmembrane helix</keyword>
<name>A0A8J5N320_HOMAM</name>
<organism evidence="3 4">
    <name type="scientific">Homarus americanus</name>
    <name type="common">American lobster</name>
    <dbReference type="NCBI Taxonomy" id="6706"/>
    <lineage>
        <taxon>Eukaryota</taxon>
        <taxon>Metazoa</taxon>
        <taxon>Ecdysozoa</taxon>
        <taxon>Arthropoda</taxon>
        <taxon>Crustacea</taxon>
        <taxon>Multicrustacea</taxon>
        <taxon>Malacostraca</taxon>
        <taxon>Eumalacostraca</taxon>
        <taxon>Eucarida</taxon>
        <taxon>Decapoda</taxon>
        <taxon>Pleocyemata</taxon>
        <taxon>Astacidea</taxon>
        <taxon>Nephropoidea</taxon>
        <taxon>Nephropidae</taxon>
        <taxon>Homarus</taxon>
    </lineage>
</organism>
<feature type="region of interest" description="Disordered" evidence="1">
    <location>
        <begin position="162"/>
        <end position="197"/>
    </location>
</feature>
<gene>
    <name evidence="3" type="ORF">Hamer_G009621</name>
</gene>
<comment type="caution">
    <text evidence="3">The sequence shown here is derived from an EMBL/GenBank/DDBJ whole genome shotgun (WGS) entry which is preliminary data.</text>
</comment>